<dbReference type="AlphaFoldDB" id="A0AAD6T485"/>
<name>A0AAD6T485_9AGAR</name>
<proteinExistence type="predicted"/>
<dbReference type="Proteomes" id="UP001218188">
    <property type="component" value="Unassembled WGS sequence"/>
</dbReference>
<keyword evidence="2" id="KW-1185">Reference proteome</keyword>
<evidence type="ECO:0000313" key="1">
    <source>
        <dbReference type="EMBL" id="KAJ7038912.1"/>
    </source>
</evidence>
<comment type="caution">
    <text evidence="1">The sequence shown here is derived from an EMBL/GenBank/DDBJ whole genome shotgun (WGS) entry which is preliminary data.</text>
</comment>
<organism evidence="1 2">
    <name type="scientific">Mycena alexandri</name>
    <dbReference type="NCBI Taxonomy" id="1745969"/>
    <lineage>
        <taxon>Eukaryota</taxon>
        <taxon>Fungi</taxon>
        <taxon>Dikarya</taxon>
        <taxon>Basidiomycota</taxon>
        <taxon>Agaricomycotina</taxon>
        <taxon>Agaricomycetes</taxon>
        <taxon>Agaricomycetidae</taxon>
        <taxon>Agaricales</taxon>
        <taxon>Marasmiineae</taxon>
        <taxon>Mycenaceae</taxon>
        <taxon>Mycena</taxon>
    </lineage>
</organism>
<evidence type="ECO:0000313" key="2">
    <source>
        <dbReference type="Proteomes" id="UP001218188"/>
    </source>
</evidence>
<accession>A0AAD6T485</accession>
<dbReference type="EMBL" id="JARJCM010000029">
    <property type="protein sequence ID" value="KAJ7038912.1"/>
    <property type="molecule type" value="Genomic_DNA"/>
</dbReference>
<gene>
    <name evidence="1" type="ORF">C8F04DRAFT_1255487</name>
</gene>
<reference evidence="1" key="1">
    <citation type="submission" date="2023-03" db="EMBL/GenBank/DDBJ databases">
        <title>Massive genome expansion in bonnet fungi (Mycena s.s.) driven by repeated elements and novel gene families across ecological guilds.</title>
        <authorList>
            <consortium name="Lawrence Berkeley National Laboratory"/>
            <person name="Harder C.B."/>
            <person name="Miyauchi S."/>
            <person name="Viragh M."/>
            <person name="Kuo A."/>
            <person name="Thoen E."/>
            <person name="Andreopoulos B."/>
            <person name="Lu D."/>
            <person name="Skrede I."/>
            <person name="Drula E."/>
            <person name="Henrissat B."/>
            <person name="Morin E."/>
            <person name="Kohler A."/>
            <person name="Barry K."/>
            <person name="LaButti K."/>
            <person name="Morin E."/>
            <person name="Salamov A."/>
            <person name="Lipzen A."/>
            <person name="Mereny Z."/>
            <person name="Hegedus B."/>
            <person name="Baldrian P."/>
            <person name="Stursova M."/>
            <person name="Weitz H."/>
            <person name="Taylor A."/>
            <person name="Grigoriev I.V."/>
            <person name="Nagy L.G."/>
            <person name="Martin F."/>
            <person name="Kauserud H."/>
        </authorList>
    </citation>
    <scope>NUCLEOTIDE SEQUENCE</scope>
    <source>
        <strain evidence="1">CBHHK200</strain>
    </source>
</reference>
<protein>
    <submittedName>
        <fullName evidence="1">Uncharacterized protein</fullName>
    </submittedName>
</protein>
<sequence>MNPILPCIVCNSSLAPIAAHHAHHRAAYEPSSSLEPGARIFLTIIQCLPLLMNSLISAGRASVVSFPPSLLKPDASSTFTKAFTSSAHETPNSAFLVANDENAFLTLGASYHLRYPETARRSQEERIFPSDLPDRKKITISS</sequence>